<feature type="region of interest" description="Disordered" evidence="1">
    <location>
        <begin position="1"/>
        <end position="108"/>
    </location>
</feature>
<gene>
    <name evidence="2" type="ORF">Taro_028858</name>
</gene>
<accession>A0A843VT53</accession>
<feature type="non-terminal residue" evidence="2">
    <location>
        <position position="1"/>
    </location>
</feature>
<evidence type="ECO:0000256" key="1">
    <source>
        <dbReference type="SAM" id="MobiDB-lite"/>
    </source>
</evidence>
<feature type="non-terminal residue" evidence="2">
    <location>
        <position position="108"/>
    </location>
</feature>
<feature type="compositionally biased region" description="Low complexity" evidence="1">
    <location>
        <begin position="67"/>
        <end position="76"/>
    </location>
</feature>
<evidence type="ECO:0000313" key="2">
    <source>
        <dbReference type="EMBL" id="MQL96184.1"/>
    </source>
</evidence>
<keyword evidence="3" id="KW-1185">Reference proteome</keyword>
<dbReference type="Proteomes" id="UP000652761">
    <property type="component" value="Unassembled WGS sequence"/>
</dbReference>
<organism evidence="2 3">
    <name type="scientific">Colocasia esculenta</name>
    <name type="common">Wild taro</name>
    <name type="synonym">Arum esculentum</name>
    <dbReference type="NCBI Taxonomy" id="4460"/>
    <lineage>
        <taxon>Eukaryota</taxon>
        <taxon>Viridiplantae</taxon>
        <taxon>Streptophyta</taxon>
        <taxon>Embryophyta</taxon>
        <taxon>Tracheophyta</taxon>
        <taxon>Spermatophyta</taxon>
        <taxon>Magnoliopsida</taxon>
        <taxon>Liliopsida</taxon>
        <taxon>Araceae</taxon>
        <taxon>Aroideae</taxon>
        <taxon>Colocasieae</taxon>
        <taxon>Colocasia</taxon>
    </lineage>
</organism>
<sequence>ETPTVGYYKATEQNNATSRPPTKVVTHTRLPQKPTESGTKRKQSSAHPPRPRNNQHNNSRNEHRTVLGETLTKTTTNGSGKSHQNTGQPSDAPQPRGQHNNNQKRAQH</sequence>
<dbReference type="AlphaFoldDB" id="A0A843VT53"/>
<reference evidence="2" key="1">
    <citation type="submission" date="2017-07" db="EMBL/GenBank/DDBJ databases">
        <title>Taro Niue Genome Assembly and Annotation.</title>
        <authorList>
            <person name="Atibalentja N."/>
            <person name="Keating K."/>
            <person name="Fields C.J."/>
        </authorList>
    </citation>
    <scope>NUCLEOTIDE SEQUENCE</scope>
    <source>
        <strain evidence="2">Niue_2</strain>
        <tissue evidence="2">Leaf</tissue>
    </source>
</reference>
<dbReference type="EMBL" id="NMUH01001885">
    <property type="protein sequence ID" value="MQL96184.1"/>
    <property type="molecule type" value="Genomic_DNA"/>
</dbReference>
<comment type="caution">
    <text evidence="2">The sequence shown here is derived from an EMBL/GenBank/DDBJ whole genome shotgun (WGS) entry which is preliminary data.</text>
</comment>
<name>A0A843VT53_COLES</name>
<protein>
    <submittedName>
        <fullName evidence="2">Uncharacterized protein</fullName>
    </submittedName>
</protein>
<feature type="compositionally biased region" description="Polar residues" evidence="1">
    <location>
        <begin position="11"/>
        <end position="20"/>
    </location>
</feature>
<feature type="compositionally biased region" description="Polar residues" evidence="1">
    <location>
        <begin position="77"/>
        <end position="108"/>
    </location>
</feature>
<proteinExistence type="predicted"/>
<evidence type="ECO:0000313" key="3">
    <source>
        <dbReference type="Proteomes" id="UP000652761"/>
    </source>
</evidence>